<name>A0AAD7UJX2_9STRA</name>
<dbReference type="Pfam" id="PF09725">
    <property type="entry name" value="Fra10Ac1"/>
    <property type="match status" value="1"/>
</dbReference>
<proteinExistence type="predicted"/>
<organism evidence="1 2">
    <name type="scientific">Chrysophaeum taylorii</name>
    <dbReference type="NCBI Taxonomy" id="2483200"/>
    <lineage>
        <taxon>Eukaryota</taxon>
        <taxon>Sar</taxon>
        <taxon>Stramenopiles</taxon>
        <taxon>Ochrophyta</taxon>
        <taxon>Pelagophyceae</taxon>
        <taxon>Pelagomonadales</taxon>
        <taxon>Pelagomonadaceae</taxon>
        <taxon>Chrysophaeum</taxon>
    </lineage>
</organism>
<evidence type="ECO:0000313" key="1">
    <source>
        <dbReference type="EMBL" id="KAJ8607426.1"/>
    </source>
</evidence>
<gene>
    <name evidence="1" type="ORF">CTAYLR_009987</name>
</gene>
<reference evidence="1" key="1">
    <citation type="submission" date="2023-01" db="EMBL/GenBank/DDBJ databases">
        <title>Metagenome sequencing of chrysophaentin producing Chrysophaeum taylorii.</title>
        <authorList>
            <person name="Davison J."/>
            <person name="Bewley C."/>
        </authorList>
    </citation>
    <scope>NUCLEOTIDE SEQUENCE</scope>
    <source>
        <strain evidence="1">NIES-1699</strain>
    </source>
</reference>
<dbReference type="AlphaFoldDB" id="A0AAD7UJX2"/>
<dbReference type="Proteomes" id="UP001230188">
    <property type="component" value="Unassembled WGS sequence"/>
</dbReference>
<comment type="caution">
    <text evidence="1">The sequence shown here is derived from an EMBL/GenBank/DDBJ whole genome shotgun (WGS) entry which is preliminary data.</text>
</comment>
<dbReference type="EMBL" id="JAQMWT010000217">
    <property type="protein sequence ID" value="KAJ8607426.1"/>
    <property type="molecule type" value="Genomic_DNA"/>
</dbReference>
<keyword evidence="2" id="KW-1185">Reference proteome</keyword>
<dbReference type="InterPro" id="IPR019129">
    <property type="entry name" value="Folate-sensitive_fs_Fra10Ac1"/>
</dbReference>
<evidence type="ECO:0000313" key="2">
    <source>
        <dbReference type="Proteomes" id="UP001230188"/>
    </source>
</evidence>
<accession>A0AAD7UJX2</accession>
<sequence length="137" mass="16007">MSRTDGEALARAHEFVRDDERDRECWSSWETRMAARYYRRLHKEYAIVDLSRWQEGACGLRWRTEREVRAGVGERSCAAKQCDSAEGLRSFELPFSYEEHGDHKCELVKVRACRSCASKLATLGATKRSRKKRRHPL</sequence>
<protein>
    <submittedName>
        <fullName evidence="1">Uncharacterized protein</fullName>
    </submittedName>
</protein>